<accession>A0ABM5TFC2</accession>
<name>A0ABM5TFC2_9ACTN</name>
<keyword evidence="3" id="KW-1185">Reference proteome</keyword>
<evidence type="ECO:0000313" key="3">
    <source>
        <dbReference type="Proteomes" id="UP000035366"/>
    </source>
</evidence>
<feature type="transmembrane region" description="Helical" evidence="1">
    <location>
        <begin position="132"/>
        <end position="154"/>
    </location>
</feature>
<reference evidence="2 3" key="1">
    <citation type="journal article" date="2015" name="ISME J.">
        <title>Draft Genome Sequence of Streptomyces incarnatus NRRL8089, which Produces the Nucleoside Antibiotic Sinefungin.</title>
        <authorList>
            <person name="Oshima K."/>
            <person name="Hattori M."/>
            <person name="Shimizu H."/>
            <person name="Fukuda K."/>
            <person name="Nemoto M."/>
            <person name="Inagaki K."/>
            <person name="Tamura T."/>
        </authorList>
    </citation>
    <scope>NUCLEOTIDE SEQUENCE [LARGE SCALE GENOMIC DNA]</scope>
    <source>
        <strain evidence="2 3">NRRL 8089</strain>
    </source>
</reference>
<keyword evidence="1" id="KW-0812">Transmembrane</keyword>
<organism evidence="2 3">
    <name type="scientific">Streptomyces incarnatus</name>
    <dbReference type="NCBI Taxonomy" id="665007"/>
    <lineage>
        <taxon>Bacteria</taxon>
        <taxon>Bacillati</taxon>
        <taxon>Actinomycetota</taxon>
        <taxon>Actinomycetes</taxon>
        <taxon>Kitasatosporales</taxon>
        <taxon>Streptomycetaceae</taxon>
        <taxon>Streptomyces</taxon>
    </lineage>
</organism>
<feature type="transmembrane region" description="Helical" evidence="1">
    <location>
        <begin position="75"/>
        <end position="93"/>
    </location>
</feature>
<evidence type="ECO:0000256" key="1">
    <source>
        <dbReference type="SAM" id="Phobius"/>
    </source>
</evidence>
<dbReference type="Proteomes" id="UP000035366">
    <property type="component" value="Chromosome"/>
</dbReference>
<evidence type="ECO:0000313" key="2">
    <source>
        <dbReference type="EMBL" id="AKJ09701.1"/>
    </source>
</evidence>
<gene>
    <name evidence="2" type="ORF">ABB07_06600</name>
</gene>
<feature type="transmembrane region" description="Helical" evidence="1">
    <location>
        <begin position="42"/>
        <end position="63"/>
    </location>
</feature>
<keyword evidence="1" id="KW-0472">Membrane</keyword>
<proteinExistence type="predicted"/>
<protein>
    <submittedName>
        <fullName evidence="2">Uncharacterized protein</fullName>
    </submittedName>
</protein>
<keyword evidence="1" id="KW-1133">Transmembrane helix</keyword>
<dbReference type="EMBL" id="CP011497">
    <property type="protein sequence ID" value="AKJ09701.1"/>
    <property type="molecule type" value="Genomic_DNA"/>
</dbReference>
<sequence>MASRASSEMGAAQGHTEIPSLPRLGTTWYERGTRYWLRRARIALGLLVASAILAFFALSLYGGFTSQWSPPARTAADWVQAAGSCVAVVWGWLKQRRDHRAGLLEPPTPADSLAAMSAHKTRTPGLSVTGRGLALVLAPIMPVVAAWCVGWFLAYATVREYPSEVGARRWLTAQNGQIRTS</sequence>